<dbReference type="Proteomes" id="UP000287766">
    <property type="component" value="Unassembled WGS sequence"/>
</dbReference>
<gene>
    <name evidence="2" type="ORF">CWE22_05725</name>
</gene>
<dbReference type="Pfam" id="PF07963">
    <property type="entry name" value="N_methyl"/>
    <property type="match status" value="1"/>
</dbReference>
<evidence type="ECO:0000313" key="3">
    <source>
        <dbReference type="Proteomes" id="UP000287766"/>
    </source>
</evidence>
<comment type="caution">
    <text evidence="2">The sequence shown here is derived from an EMBL/GenBank/DDBJ whole genome shotgun (WGS) entry which is preliminary data.</text>
</comment>
<sequence length="147" mass="16496">MPTKQQGFSLIEVLMAMTILFAAVTTGLVAFQNSQQSSAKAAEVTHILTQVETLQSAIRFQLQQPVAENEERVTAGELQMNGVQVQWSATPVNDLPPPARLTGEDINANPYQPRYELFEVLVQLRFDSSQREFIYEELVWDTNAVPQ</sequence>
<accession>A0A7Z6ZV73</accession>
<keyword evidence="3" id="KW-1185">Reference proteome</keyword>
<evidence type="ECO:0008006" key="4">
    <source>
        <dbReference type="Google" id="ProtNLM"/>
    </source>
</evidence>
<proteinExistence type="predicted"/>
<dbReference type="InterPro" id="IPR012902">
    <property type="entry name" value="N_methyl_site"/>
</dbReference>
<evidence type="ECO:0000313" key="2">
    <source>
        <dbReference type="EMBL" id="RUO41655.1"/>
    </source>
</evidence>
<dbReference type="EMBL" id="PIPR01000001">
    <property type="protein sequence ID" value="RUO41655.1"/>
    <property type="molecule type" value="Genomic_DNA"/>
</dbReference>
<keyword evidence="1" id="KW-1133">Transmembrane helix</keyword>
<reference evidence="3" key="1">
    <citation type="journal article" date="2018" name="Front. Microbiol.">
        <title>Genome-Based Analysis Reveals the Taxonomy and Diversity of the Family Idiomarinaceae.</title>
        <authorList>
            <person name="Liu Y."/>
            <person name="Lai Q."/>
            <person name="Shao Z."/>
        </authorList>
    </citation>
    <scope>NUCLEOTIDE SEQUENCE [LARGE SCALE GENOMIC DNA]</scope>
    <source>
        <strain evidence="3">KYW314</strain>
    </source>
</reference>
<keyword evidence="1" id="KW-0472">Membrane</keyword>
<organism evidence="2 3">
    <name type="scientific">Pseudidiomarina aestuarii</name>
    <dbReference type="NCBI Taxonomy" id="624146"/>
    <lineage>
        <taxon>Bacteria</taxon>
        <taxon>Pseudomonadati</taxon>
        <taxon>Pseudomonadota</taxon>
        <taxon>Gammaproteobacteria</taxon>
        <taxon>Alteromonadales</taxon>
        <taxon>Idiomarinaceae</taxon>
        <taxon>Pseudidiomarina</taxon>
    </lineage>
</organism>
<dbReference type="PROSITE" id="PS00409">
    <property type="entry name" value="PROKAR_NTER_METHYL"/>
    <property type="match status" value="1"/>
</dbReference>
<dbReference type="NCBIfam" id="TIGR02532">
    <property type="entry name" value="IV_pilin_GFxxxE"/>
    <property type="match status" value="1"/>
</dbReference>
<protein>
    <recommendedName>
        <fullName evidence="4">Type II secretion system protein</fullName>
    </recommendedName>
</protein>
<keyword evidence="1" id="KW-0812">Transmembrane</keyword>
<evidence type="ECO:0000256" key="1">
    <source>
        <dbReference type="SAM" id="Phobius"/>
    </source>
</evidence>
<name>A0A7Z6ZV73_9GAMM</name>
<feature type="transmembrane region" description="Helical" evidence="1">
    <location>
        <begin position="7"/>
        <end position="31"/>
    </location>
</feature>
<dbReference type="AlphaFoldDB" id="A0A7Z6ZV73"/>
<dbReference type="RefSeq" id="WP_169930390.1">
    <property type="nucleotide sequence ID" value="NZ_PIPR01000001.1"/>
</dbReference>